<protein>
    <submittedName>
        <fullName evidence="16">Toll-like receptor 13</fullName>
    </submittedName>
</protein>
<proteinExistence type="inferred from homology"/>
<dbReference type="PROSITE" id="PS51450">
    <property type="entry name" value="LRR"/>
    <property type="match status" value="2"/>
</dbReference>
<organism evidence="16 17">
    <name type="scientific">Cyprinodon variegatus</name>
    <name type="common">Sheepshead minnow</name>
    <dbReference type="NCBI Taxonomy" id="28743"/>
    <lineage>
        <taxon>Eukaryota</taxon>
        <taxon>Metazoa</taxon>
        <taxon>Chordata</taxon>
        <taxon>Craniata</taxon>
        <taxon>Vertebrata</taxon>
        <taxon>Euteleostomi</taxon>
        <taxon>Actinopterygii</taxon>
        <taxon>Neopterygii</taxon>
        <taxon>Teleostei</taxon>
        <taxon>Neoteleostei</taxon>
        <taxon>Acanthomorphata</taxon>
        <taxon>Ovalentaria</taxon>
        <taxon>Atherinomorphae</taxon>
        <taxon>Cyprinodontiformes</taxon>
        <taxon>Cyprinodontidae</taxon>
        <taxon>Cyprinodon</taxon>
    </lineage>
</organism>
<dbReference type="GO" id="GO:0045087">
    <property type="term" value="P:innate immune response"/>
    <property type="evidence" value="ECO:0007669"/>
    <property type="project" value="UniProtKB-KW"/>
</dbReference>
<keyword evidence="5" id="KW-0812">Transmembrane</keyword>
<dbReference type="SMART" id="SM00369">
    <property type="entry name" value="LRR_TYP"/>
    <property type="match status" value="13"/>
</dbReference>
<reference evidence="16" key="2">
    <citation type="submission" date="2025-09" db="UniProtKB">
        <authorList>
            <consortium name="Ensembl"/>
        </authorList>
    </citation>
    <scope>IDENTIFICATION</scope>
</reference>
<dbReference type="Proteomes" id="UP000265020">
    <property type="component" value="Unassembled WGS sequence"/>
</dbReference>
<keyword evidence="9" id="KW-1133">Transmembrane helix</keyword>
<dbReference type="GO" id="GO:0005886">
    <property type="term" value="C:plasma membrane"/>
    <property type="evidence" value="ECO:0007669"/>
    <property type="project" value="TreeGrafter"/>
</dbReference>
<evidence type="ECO:0000313" key="17">
    <source>
        <dbReference type="Proteomes" id="UP000265020"/>
    </source>
</evidence>
<name>A0A3Q2DM11_CYPVA</name>
<dbReference type="SUPFAM" id="SSF52058">
    <property type="entry name" value="L domain-like"/>
    <property type="match status" value="2"/>
</dbReference>
<accession>A0A3Q2DM11</accession>
<dbReference type="InterPro" id="IPR000157">
    <property type="entry name" value="TIR_dom"/>
</dbReference>
<reference evidence="16" key="1">
    <citation type="submission" date="2025-08" db="UniProtKB">
        <authorList>
            <consortium name="Ensembl"/>
        </authorList>
    </citation>
    <scope>IDENTIFICATION</scope>
</reference>
<feature type="signal peptide" evidence="14">
    <location>
        <begin position="1"/>
        <end position="18"/>
    </location>
</feature>
<keyword evidence="10" id="KW-0472">Membrane</keyword>
<evidence type="ECO:0000259" key="15">
    <source>
        <dbReference type="PROSITE" id="PS50104"/>
    </source>
</evidence>
<evidence type="ECO:0000256" key="8">
    <source>
        <dbReference type="ARBA" id="ARBA00022859"/>
    </source>
</evidence>
<feature type="chain" id="PRO_5018563068" evidence="14">
    <location>
        <begin position="19"/>
        <end position="905"/>
    </location>
</feature>
<dbReference type="PANTHER" id="PTHR24365:SF522">
    <property type="entry name" value="LOW QUALITY PROTEIN: TOLL-LIKE RECEPTOR 13-RELATED"/>
    <property type="match status" value="1"/>
</dbReference>
<dbReference type="InterPro" id="IPR003591">
    <property type="entry name" value="Leu-rich_rpt_typical-subtyp"/>
</dbReference>
<dbReference type="PANTHER" id="PTHR24365">
    <property type="entry name" value="TOLL-LIKE RECEPTOR"/>
    <property type="match status" value="1"/>
</dbReference>
<dbReference type="FunFam" id="3.40.50.10140:FF:000001">
    <property type="entry name" value="Toll-like receptor 2"/>
    <property type="match status" value="1"/>
</dbReference>
<evidence type="ECO:0000256" key="14">
    <source>
        <dbReference type="SAM" id="SignalP"/>
    </source>
</evidence>
<dbReference type="GeneID" id="107084996"/>
<evidence type="ECO:0000256" key="7">
    <source>
        <dbReference type="ARBA" id="ARBA00022737"/>
    </source>
</evidence>
<dbReference type="SUPFAM" id="SSF52200">
    <property type="entry name" value="Toll/Interleukin receptor TIR domain"/>
    <property type="match status" value="1"/>
</dbReference>
<dbReference type="RefSeq" id="XP_015230582.1">
    <property type="nucleotide sequence ID" value="XM_015375096.1"/>
</dbReference>
<keyword evidence="17" id="KW-1185">Reference proteome</keyword>
<dbReference type="InterPro" id="IPR035897">
    <property type="entry name" value="Toll_tir_struct_dom_sf"/>
</dbReference>
<sequence length="905" mass="102803">MVGAVLLLLLLNFPSYTAFGFMSCSQNFADSHCMWCDNRKIVNISAVVRMFPENITFISFSKNMIRVVPPGTFSRFAGLKHLDLSQNKLAFLKGEEFKGLHLLQFLNLTGNNMSLIHSNAFEGLTGLKVLLLSRNSLLDVSGLLFHFFPAIESVDLSLNKLKSFSCEECGGSLSLKYLNLSVNNIQKVNVSCFPALKYIKLSNNTQLELQPDAFNSNQQLRTLLLQSVGVESLMGLSAQTRGDLIHISFSMFAENSSWTICDVLRRMENVTKVEVDLKGSKLPESNTSLLDCPTPTMLIVLQAQLGNVDRLSSEKSNTSKLYLINCGLKQISNATFQGFTALKTLYLNQNHVNIKRDTFRSLTKLTFLSLDRNRIRDIDSGWFHSLKGLTCLSLMKNEITELEANVFNALTSLEQLYLQFNLLRSLKKKTFGNLRRLKKLNLSLNIICFIEVGTFQDLTNLRYLDLSGNRIRRVTPFILSGLQKLTALVLYNNRLEFRSYESPFESLISLRFLEMRYQGPGGYGIGDIGPHFFKGLQNLTCINIGNSVKMNIHPDAFTPLISLKILFIDGVVLKETNLTAVLSPLKGLSKLMLHRADLDSLPANLLPPNNSLKVLKVSSNHIRTLNKEMLNNLPRLQYFDISENPLSCDCDNAWFKTWAISNAHTQVSYLYNLKCNNERRSRYLWQFDDKTCSYDQISLTLFITCSVMDVLFVFVCLAWHTQGPTLRFLLLMAKAKLRGRKRGAGVRFQYDAFISYSSKDEDWVMKQLVPNLEKPAAGAAKLRLCLHHRDFRPGAAVLENIEAAIYGSRHTICVVSHSYLQSEWCSVEFQLASLRLLCDGNDVLLMVFLEEIPEHCLSPYTRLRRIVHRRTYLLWPENPLEQNAFWVRLMDALRDSKGLKEAGEF</sequence>
<evidence type="ECO:0000256" key="2">
    <source>
        <dbReference type="ARBA" id="ARBA00009634"/>
    </source>
</evidence>
<evidence type="ECO:0000256" key="11">
    <source>
        <dbReference type="ARBA" id="ARBA00023170"/>
    </source>
</evidence>
<dbReference type="Ensembl" id="ENSCVAT00000014660.1">
    <property type="protein sequence ID" value="ENSCVAP00000020317.1"/>
    <property type="gene ID" value="ENSCVAG00000001622.1"/>
</dbReference>
<dbReference type="SMART" id="SM00365">
    <property type="entry name" value="LRR_SD22"/>
    <property type="match status" value="4"/>
</dbReference>
<dbReference type="InterPro" id="IPR032675">
    <property type="entry name" value="LRR_dom_sf"/>
</dbReference>
<dbReference type="PROSITE" id="PS50104">
    <property type="entry name" value="TIR"/>
    <property type="match status" value="1"/>
</dbReference>
<dbReference type="Pfam" id="PF01582">
    <property type="entry name" value="TIR"/>
    <property type="match status" value="1"/>
</dbReference>
<dbReference type="SMART" id="SM00082">
    <property type="entry name" value="LRRCT"/>
    <property type="match status" value="1"/>
</dbReference>
<dbReference type="OrthoDB" id="1081807at2759"/>
<evidence type="ECO:0000256" key="5">
    <source>
        <dbReference type="ARBA" id="ARBA00022692"/>
    </source>
</evidence>
<dbReference type="SMART" id="SM00255">
    <property type="entry name" value="TIR"/>
    <property type="match status" value="1"/>
</dbReference>
<evidence type="ECO:0000256" key="1">
    <source>
        <dbReference type="ARBA" id="ARBA00004479"/>
    </source>
</evidence>
<keyword evidence="8" id="KW-0391">Immunity</keyword>
<evidence type="ECO:0000313" key="16">
    <source>
        <dbReference type="Ensembl" id="ENSCVAP00000020317.1"/>
    </source>
</evidence>
<keyword evidence="3" id="KW-0399">Innate immunity</keyword>
<evidence type="ECO:0000256" key="12">
    <source>
        <dbReference type="ARBA" id="ARBA00023180"/>
    </source>
</evidence>
<comment type="similarity">
    <text evidence="2">Belongs to the Toll-like receptor family.</text>
</comment>
<dbReference type="InterPro" id="IPR000483">
    <property type="entry name" value="Cys-rich_flank_reg_C"/>
</dbReference>
<dbReference type="GO" id="GO:0006954">
    <property type="term" value="P:inflammatory response"/>
    <property type="evidence" value="ECO:0007669"/>
    <property type="project" value="UniProtKB-KW"/>
</dbReference>
<evidence type="ECO:0000256" key="10">
    <source>
        <dbReference type="ARBA" id="ARBA00023136"/>
    </source>
</evidence>
<evidence type="ECO:0000256" key="3">
    <source>
        <dbReference type="ARBA" id="ARBA00022588"/>
    </source>
</evidence>
<dbReference type="KEGG" id="cvg:107084996"/>
<keyword evidence="11" id="KW-0675">Receptor</keyword>
<keyword evidence="7" id="KW-0677">Repeat</keyword>
<evidence type="ECO:0000256" key="4">
    <source>
        <dbReference type="ARBA" id="ARBA00022614"/>
    </source>
</evidence>
<dbReference type="GO" id="GO:0007165">
    <property type="term" value="P:signal transduction"/>
    <property type="evidence" value="ECO:0007669"/>
    <property type="project" value="InterPro"/>
</dbReference>
<dbReference type="STRING" id="28743.ENSCVAP00000020317"/>
<dbReference type="InterPro" id="IPR001611">
    <property type="entry name" value="Leu-rich_rpt"/>
</dbReference>
<dbReference type="GeneTree" id="ENSGT00940000164586"/>
<dbReference type="GO" id="GO:0038023">
    <property type="term" value="F:signaling receptor activity"/>
    <property type="evidence" value="ECO:0007669"/>
    <property type="project" value="TreeGrafter"/>
</dbReference>
<keyword evidence="12" id="KW-0325">Glycoprotein</keyword>
<dbReference type="Pfam" id="PF13855">
    <property type="entry name" value="LRR_8"/>
    <property type="match status" value="4"/>
</dbReference>
<feature type="domain" description="TIR" evidence="15">
    <location>
        <begin position="748"/>
        <end position="893"/>
    </location>
</feature>
<dbReference type="Gene3D" id="3.80.10.10">
    <property type="entry name" value="Ribonuclease Inhibitor"/>
    <property type="match status" value="3"/>
</dbReference>
<evidence type="ECO:0000256" key="13">
    <source>
        <dbReference type="ARBA" id="ARBA00023198"/>
    </source>
</evidence>
<keyword evidence="4" id="KW-0433">Leucine-rich repeat</keyword>
<comment type="subcellular location">
    <subcellularLocation>
        <location evidence="1">Membrane</location>
        <topology evidence="1">Single-pass type I membrane protein</topology>
    </subcellularLocation>
</comment>
<dbReference type="Gene3D" id="3.40.50.10140">
    <property type="entry name" value="Toll/interleukin-1 receptor homology (TIR) domain"/>
    <property type="match status" value="1"/>
</dbReference>
<keyword evidence="6 14" id="KW-0732">Signal</keyword>
<evidence type="ECO:0000256" key="9">
    <source>
        <dbReference type="ARBA" id="ARBA00022989"/>
    </source>
</evidence>
<keyword evidence="13" id="KW-0395">Inflammatory response</keyword>
<evidence type="ECO:0000256" key="6">
    <source>
        <dbReference type="ARBA" id="ARBA00022729"/>
    </source>
</evidence>
<dbReference type="AlphaFoldDB" id="A0A3Q2DM11"/>
<dbReference type="PRINTS" id="PR00019">
    <property type="entry name" value="LEURICHRPT"/>
</dbReference>
<dbReference type="OMA" id="YNNRLHF"/>